<dbReference type="Gene3D" id="1.10.4190.10">
    <property type="entry name" value="Urease accessory protein UreF"/>
    <property type="match status" value="1"/>
</dbReference>
<keyword evidence="2 3" id="KW-0143">Chaperone</keyword>
<dbReference type="GO" id="GO:0016151">
    <property type="term" value="F:nickel cation binding"/>
    <property type="evidence" value="ECO:0007669"/>
    <property type="project" value="UniProtKB-UniRule"/>
</dbReference>
<dbReference type="PANTHER" id="PTHR33620">
    <property type="entry name" value="UREASE ACCESSORY PROTEIN F"/>
    <property type="match status" value="1"/>
</dbReference>
<protein>
    <recommendedName>
        <fullName evidence="3">Urease accessory protein UreF</fullName>
    </recommendedName>
</protein>
<dbReference type="Proteomes" id="UP000249524">
    <property type="component" value="Unassembled WGS sequence"/>
</dbReference>
<dbReference type="PIRSF" id="PIRSF009467">
    <property type="entry name" value="Ureas_acces_UreF"/>
    <property type="match status" value="1"/>
</dbReference>
<evidence type="ECO:0000256" key="2">
    <source>
        <dbReference type="ARBA" id="ARBA00023186"/>
    </source>
</evidence>
<name>A0A328BI32_9CAUL</name>
<evidence type="ECO:0000256" key="1">
    <source>
        <dbReference type="ARBA" id="ARBA00022988"/>
    </source>
</evidence>
<dbReference type="PANTHER" id="PTHR33620:SF1">
    <property type="entry name" value="UREASE ACCESSORY PROTEIN F"/>
    <property type="match status" value="1"/>
</dbReference>
<feature type="region of interest" description="Disordered" evidence="4">
    <location>
        <begin position="1"/>
        <end position="43"/>
    </location>
</feature>
<gene>
    <name evidence="3" type="primary">ureF</name>
    <name evidence="5" type="ORF">DJ019_08665</name>
</gene>
<evidence type="ECO:0000256" key="3">
    <source>
        <dbReference type="HAMAP-Rule" id="MF_01385"/>
    </source>
</evidence>
<evidence type="ECO:0000313" key="6">
    <source>
        <dbReference type="Proteomes" id="UP000249524"/>
    </source>
</evidence>
<dbReference type="InterPro" id="IPR002639">
    <property type="entry name" value="UreF"/>
</dbReference>
<comment type="similarity">
    <text evidence="3">Belongs to the UreF family.</text>
</comment>
<dbReference type="OrthoDB" id="9798772at2"/>
<organism evidence="5 6">
    <name type="scientific">Phenylobacterium kunshanense</name>
    <dbReference type="NCBI Taxonomy" id="1445034"/>
    <lineage>
        <taxon>Bacteria</taxon>
        <taxon>Pseudomonadati</taxon>
        <taxon>Pseudomonadota</taxon>
        <taxon>Alphaproteobacteria</taxon>
        <taxon>Caulobacterales</taxon>
        <taxon>Caulobacteraceae</taxon>
        <taxon>Phenylobacterium</taxon>
    </lineage>
</organism>
<proteinExistence type="inferred from homology"/>
<comment type="subunit">
    <text evidence="3">UreD, UreF and UreG form a complex that acts as a GTP-hydrolysis-dependent molecular chaperone, activating the urease apoprotein by helping to assemble the nickel containing metallocenter of UreC. The UreE protein probably delivers the nickel.</text>
</comment>
<keyword evidence="3" id="KW-0963">Cytoplasm</keyword>
<dbReference type="Pfam" id="PF01730">
    <property type="entry name" value="UreF"/>
    <property type="match status" value="1"/>
</dbReference>
<evidence type="ECO:0000256" key="4">
    <source>
        <dbReference type="SAM" id="MobiDB-lite"/>
    </source>
</evidence>
<dbReference type="EMBL" id="QFYS01000003">
    <property type="protein sequence ID" value="RAK66315.1"/>
    <property type="molecule type" value="Genomic_DNA"/>
</dbReference>
<dbReference type="GO" id="GO:0005737">
    <property type="term" value="C:cytoplasm"/>
    <property type="evidence" value="ECO:0007669"/>
    <property type="project" value="UniProtKB-SubCell"/>
</dbReference>
<dbReference type="HAMAP" id="MF_01385">
    <property type="entry name" value="UreF"/>
    <property type="match status" value="1"/>
</dbReference>
<accession>A0A328BI32</accession>
<comment type="function">
    <text evidence="3">Required for maturation of urease via the functional incorporation of the urease nickel metallocenter.</text>
</comment>
<keyword evidence="6" id="KW-1185">Reference proteome</keyword>
<dbReference type="AlphaFoldDB" id="A0A328BI32"/>
<comment type="subcellular location">
    <subcellularLocation>
        <location evidence="3">Cytoplasm</location>
    </subcellularLocation>
</comment>
<sequence>MPTPEASPPAREEGSLKNRRPASIGPRPPRLSGHPTGPPQARPVMPTEARLLRLLTWLSPAVPGGSSGPARDLEAAIRAAEVRDAENLSAWIGIVLERGAWNDAVLFKAAWIAATAEDATALDDISDLAAALAPDAERRREMLSQGKAFLEAVSAWSPPPLAEAAYPVALGATAGAAGVPLEPALTAWLHAFASHLVDVAARSLPLDRSDAVSVIAGLEPVLLRLVARAAASALDDLDREPTRAGVVRSHPEAPDGRLFIG</sequence>
<keyword evidence="1 3" id="KW-0996">Nickel insertion</keyword>
<comment type="caution">
    <text evidence="5">The sequence shown here is derived from an EMBL/GenBank/DDBJ whole genome shotgun (WGS) entry which is preliminary data.</text>
</comment>
<dbReference type="InterPro" id="IPR038277">
    <property type="entry name" value="UreF_sf"/>
</dbReference>
<reference evidence="5 6" key="1">
    <citation type="submission" date="2018-05" db="EMBL/GenBank/DDBJ databases">
        <authorList>
            <person name="Lanie J.A."/>
            <person name="Ng W.-L."/>
            <person name="Kazmierczak K.M."/>
            <person name="Andrzejewski T.M."/>
            <person name="Davidsen T.M."/>
            <person name="Wayne K.J."/>
            <person name="Tettelin H."/>
            <person name="Glass J.I."/>
            <person name="Rusch D."/>
            <person name="Podicherti R."/>
            <person name="Tsui H.-C.T."/>
            <person name="Winkler M.E."/>
        </authorList>
    </citation>
    <scope>NUCLEOTIDE SEQUENCE [LARGE SCALE GENOMIC DNA]</scope>
    <source>
        <strain evidence="5 6">BUT-10</strain>
    </source>
</reference>
<evidence type="ECO:0000313" key="5">
    <source>
        <dbReference type="EMBL" id="RAK66315.1"/>
    </source>
</evidence>